<dbReference type="EMBL" id="QTSX02005207">
    <property type="protein sequence ID" value="KAJ9060319.1"/>
    <property type="molecule type" value="Genomic_DNA"/>
</dbReference>
<evidence type="ECO:0000313" key="2">
    <source>
        <dbReference type="Proteomes" id="UP001165960"/>
    </source>
</evidence>
<keyword evidence="2" id="KW-1185">Reference proteome</keyword>
<name>A0ACC2SD89_9FUNG</name>
<protein>
    <submittedName>
        <fullName evidence="1">Uncharacterized protein</fullName>
    </submittedName>
</protein>
<comment type="caution">
    <text evidence="1">The sequence shown here is derived from an EMBL/GenBank/DDBJ whole genome shotgun (WGS) entry which is preliminary data.</text>
</comment>
<evidence type="ECO:0000313" key="1">
    <source>
        <dbReference type="EMBL" id="KAJ9060319.1"/>
    </source>
</evidence>
<sequence>MKTKRDVNIPDINQILTEGKSWGKIGESSIQEAKFDKEFPPLFGENKNKIEENPDFSRRQINLSSGQAPAATAQTPSTPASTLPAPSQPPAAPRLPASRQRACLLPGSQGPSCNQSETLMKYSQSKESLNKRKNSETKITPSEEGGNNNSDFKNKFATNQLDANSQTTWAGSNSNQNNVLKTKIDLERNLVHIPHLAPGQHEIISSPQELLNQPQIAGVQEFGHLPKPQLLSLSSKLLGFPIPNFSLPIANLCTGESTINEGSLLISLIQPPSNPRKMNFLIFTAVLTACLGIGGYQQGSELFGPSSEGLGCDPNYNPGQLNSSHTGPWPPLVSPYSTLSIAMYTSMYYILT</sequence>
<accession>A0ACC2SD89</accession>
<dbReference type="Proteomes" id="UP001165960">
    <property type="component" value="Unassembled WGS sequence"/>
</dbReference>
<proteinExistence type="predicted"/>
<reference evidence="1" key="1">
    <citation type="submission" date="2022-04" db="EMBL/GenBank/DDBJ databases">
        <title>Genome of the entomopathogenic fungus Entomophthora muscae.</title>
        <authorList>
            <person name="Elya C."/>
            <person name="Lovett B.R."/>
            <person name="Lee E."/>
            <person name="Macias A.M."/>
            <person name="Hajek A.E."/>
            <person name="De Bivort B.L."/>
            <person name="Kasson M.T."/>
            <person name="De Fine Licht H.H."/>
            <person name="Stajich J.E."/>
        </authorList>
    </citation>
    <scope>NUCLEOTIDE SEQUENCE</scope>
    <source>
        <strain evidence="1">Berkeley</strain>
    </source>
</reference>
<organism evidence="1 2">
    <name type="scientific">Entomophthora muscae</name>
    <dbReference type="NCBI Taxonomy" id="34485"/>
    <lineage>
        <taxon>Eukaryota</taxon>
        <taxon>Fungi</taxon>
        <taxon>Fungi incertae sedis</taxon>
        <taxon>Zoopagomycota</taxon>
        <taxon>Entomophthoromycotina</taxon>
        <taxon>Entomophthoromycetes</taxon>
        <taxon>Entomophthorales</taxon>
        <taxon>Entomophthoraceae</taxon>
        <taxon>Entomophthora</taxon>
    </lineage>
</organism>
<gene>
    <name evidence="1" type="ORF">DSO57_1032058</name>
</gene>